<gene>
    <name evidence="1" type="ORF">QJS10_CPA05g00660</name>
</gene>
<reference evidence="1" key="2">
    <citation type="submission" date="2023-06" db="EMBL/GenBank/DDBJ databases">
        <authorList>
            <person name="Ma L."/>
            <person name="Liu K.-W."/>
            <person name="Li Z."/>
            <person name="Hsiao Y.-Y."/>
            <person name="Qi Y."/>
            <person name="Fu T."/>
            <person name="Tang G."/>
            <person name="Zhang D."/>
            <person name="Sun W.-H."/>
            <person name="Liu D.-K."/>
            <person name="Li Y."/>
            <person name="Chen G.-Z."/>
            <person name="Liu X.-D."/>
            <person name="Liao X.-Y."/>
            <person name="Jiang Y.-T."/>
            <person name="Yu X."/>
            <person name="Hao Y."/>
            <person name="Huang J."/>
            <person name="Zhao X.-W."/>
            <person name="Ke S."/>
            <person name="Chen Y.-Y."/>
            <person name="Wu W.-L."/>
            <person name="Hsu J.-L."/>
            <person name="Lin Y.-F."/>
            <person name="Huang M.-D."/>
            <person name="Li C.-Y."/>
            <person name="Huang L."/>
            <person name="Wang Z.-W."/>
            <person name="Zhao X."/>
            <person name="Zhong W.-Y."/>
            <person name="Peng D.-H."/>
            <person name="Ahmad S."/>
            <person name="Lan S."/>
            <person name="Zhang J.-S."/>
            <person name="Tsai W.-C."/>
            <person name="Van De Peer Y."/>
            <person name="Liu Z.-J."/>
        </authorList>
    </citation>
    <scope>NUCLEOTIDE SEQUENCE</scope>
    <source>
        <strain evidence="1">CP</strain>
        <tissue evidence="1">Leaves</tissue>
    </source>
</reference>
<proteinExistence type="predicted"/>
<dbReference type="Proteomes" id="UP001180020">
    <property type="component" value="Unassembled WGS sequence"/>
</dbReference>
<keyword evidence="2" id="KW-1185">Reference proteome</keyword>
<protein>
    <submittedName>
        <fullName evidence="1">Uncharacterized protein</fullName>
    </submittedName>
</protein>
<organism evidence="1 2">
    <name type="scientific">Acorus calamus</name>
    <name type="common">Sweet flag</name>
    <dbReference type="NCBI Taxonomy" id="4465"/>
    <lineage>
        <taxon>Eukaryota</taxon>
        <taxon>Viridiplantae</taxon>
        <taxon>Streptophyta</taxon>
        <taxon>Embryophyta</taxon>
        <taxon>Tracheophyta</taxon>
        <taxon>Spermatophyta</taxon>
        <taxon>Magnoliopsida</taxon>
        <taxon>Liliopsida</taxon>
        <taxon>Acoraceae</taxon>
        <taxon>Acorus</taxon>
    </lineage>
</organism>
<comment type="caution">
    <text evidence="1">The sequence shown here is derived from an EMBL/GenBank/DDBJ whole genome shotgun (WGS) entry which is preliminary data.</text>
</comment>
<sequence length="86" mass="9820">MPEVGLLGNYIYRNSSYEADLNRMMYSLDSKVTNDMVIESCVKPCYIITPDTGFHGEEKPQTSTVQFFLRALVVLMSALQNEDNLY</sequence>
<evidence type="ECO:0000313" key="2">
    <source>
        <dbReference type="Proteomes" id="UP001180020"/>
    </source>
</evidence>
<dbReference type="AlphaFoldDB" id="A0AAV9ES83"/>
<dbReference type="EMBL" id="JAUJYO010000005">
    <property type="protein sequence ID" value="KAK1316294.1"/>
    <property type="molecule type" value="Genomic_DNA"/>
</dbReference>
<evidence type="ECO:0000313" key="1">
    <source>
        <dbReference type="EMBL" id="KAK1316294.1"/>
    </source>
</evidence>
<name>A0AAV9ES83_ACOCL</name>
<accession>A0AAV9ES83</accession>
<reference evidence="1" key="1">
    <citation type="journal article" date="2023" name="Nat. Commun.">
        <title>Diploid and tetraploid genomes of Acorus and the evolution of monocots.</title>
        <authorList>
            <person name="Ma L."/>
            <person name="Liu K.W."/>
            <person name="Li Z."/>
            <person name="Hsiao Y.Y."/>
            <person name="Qi Y."/>
            <person name="Fu T."/>
            <person name="Tang G.D."/>
            <person name="Zhang D."/>
            <person name="Sun W.H."/>
            <person name="Liu D.K."/>
            <person name="Li Y."/>
            <person name="Chen G.Z."/>
            <person name="Liu X.D."/>
            <person name="Liao X.Y."/>
            <person name="Jiang Y.T."/>
            <person name="Yu X."/>
            <person name="Hao Y."/>
            <person name="Huang J."/>
            <person name="Zhao X.W."/>
            <person name="Ke S."/>
            <person name="Chen Y.Y."/>
            <person name="Wu W.L."/>
            <person name="Hsu J.L."/>
            <person name="Lin Y.F."/>
            <person name="Huang M.D."/>
            <person name="Li C.Y."/>
            <person name="Huang L."/>
            <person name="Wang Z.W."/>
            <person name="Zhao X."/>
            <person name="Zhong W.Y."/>
            <person name="Peng D.H."/>
            <person name="Ahmad S."/>
            <person name="Lan S."/>
            <person name="Zhang J.S."/>
            <person name="Tsai W.C."/>
            <person name="Van de Peer Y."/>
            <person name="Liu Z.J."/>
        </authorList>
    </citation>
    <scope>NUCLEOTIDE SEQUENCE</scope>
    <source>
        <strain evidence="1">CP</strain>
    </source>
</reference>